<reference evidence="2 3" key="1">
    <citation type="submission" date="2019-11" db="EMBL/GenBank/DDBJ databases">
        <title>Whole genome sequence of Oryza granulata.</title>
        <authorList>
            <person name="Li W."/>
        </authorList>
    </citation>
    <scope>NUCLEOTIDE SEQUENCE [LARGE SCALE GENOMIC DNA]</scope>
    <source>
        <strain evidence="3">cv. Menghai</strain>
        <tissue evidence="2">Leaf</tissue>
    </source>
</reference>
<dbReference type="Proteomes" id="UP000479710">
    <property type="component" value="Unassembled WGS sequence"/>
</dbReference>
<feature type="region of interest" description="Disordered" evidence="1">
    <location>
        <begin position="67"/>
        <end position="101"/>
    </location>
</feature>
<proteinExistence type="predicted"/>
<name>A0A6G1CCM5_9ORYZ</name>
<accession>A0A6G1CCM5</accession>
<evidence type="ECO:0000313" key="3">
    <source>
        <dbReference type="Proteomes" id="UP000479710"/>
    </source>
</evidence>
<protein>
    <submittedName>
        <fullName evidence="2">Uncharacterized protein</fullName>
    </submittedName>
</protein>
<evidence type="ECO:0000313" key="2">
    <source>
        <dbReference type="EMBL" id="KAF0897393.1"/>
    </source>
</evidence>
<dbReference type="EMBL" id="SPHZ02000010">
    <property type="protein sequence ID" value="KAF0897393.1"/>
    <property type="molecule type" value="Genomic_DNA"/>
</dbReference>
<keyword evidence="3" id="KW-1185">Reference proteome</keyword>
<gene>
    <name evidence="2" type="ORF">E2562_036782</name>
</gene>
<organism evidence="2 3">
    <name type="scientific">Oryza meyeriana var. granulata</name>
    <dbReference type="NCBI Taxonomy" id="110450"/>
    <lineage>
        <taxon>Eukaryota</taxon>
        <taxon>Viridiplantae</taxon>
        <taxon>Streptophyta</taxon>
        <taxon>Embryophyta</taxon>
        <taxon>Tracheophyta</taxon>
        <taxon>Spermatophyta</taxon>
        <taxon>Magnoliopsida</taxon>
        <taxon>Liliopsida</taxon>
        <taxon>Poales</taxon>
        <taxon>Poaceae</taxon>
        <taxon>BOP clade</taxon>
        <taxon>Oryzoideae</taxon>
        <taxon>Oryzeae</taxon>
        <taxon>Oryzinae</taxon>
        <taxon>Oryza</taxon>
        <taxon>Oryza meyeriana</taxon>
    </lineage>
</organism>
<comment type="caution">
    <text evidence="2">The sequence shown here is derived from an EMBL/GenBank/DDBJ whole genome shotgun (WGS) entry which is preliminary data.</text>
</comment>
<sequence length="101" mass="11139">MKKIKRIYETHLSVIWKKLKGNLFPPEPPERSILARTSRLAGERGGSGSVVRLEHVVVLSGSAVPADRRPYPVDPDDLVSLHGSLSRRRAERKEAGAPAYG</sequence>
<evidence type="ECO:0000256" key="1">
    <source>
        <dbReference type="SAM" id="MobiDB-lite"/>
    </source>
</evidence>
<dbReference type="AlphaFoldDB" id="A0A6G1CCM5"/>